<keyword evidence="2" id="KW-0812">Transmembrane</keyword>
<feature type="compositionally biased region" description="Basic and acidic residues" evidence="1">
    <location>
        <begin position="308"/>
        <end position="336"/>
    </location>
</feature>
<gene>
    <name evidence="3" type="ORF">K458DRAFT_328733</name>
</gene>
<proteinExistence type="predicted"/>
<keyword evidence="2" id="KW-1133">Transmembrane helix</keyword>
<keyword evidence="2" id="KW-0472">Membrane</keyword>
<reference evidence="3" key="1">
    <citation type="journal article" date="2020" name="Stud. Mycol.">
        <title>101 Dothideomycetes genomes: a test case for predicting lifestyles and emergence of pathogens.</title>
        <authorList>
            <person name="Haridas S."/>
            <person name="Albert R."/>
            <person name="Binder M."/>
            <person name="Bloem J."/>
            <person name="Labutti K."/>
            <person name="Salamov A."/>
            <person name="Andreopoulos B."/>
            <person name="Baker S."/>
            <person name="Barry K."/>
            <person name="Bills G."/>
            <person name="Bluhm B."/>
            <person name="Cannon C."/>
            <person name="Castanera R."/>
            <person name="Culley D."/>
            <person name="Daum C."/>
            <person name="Ezra D."/>
            <person name="Gonzalez J."/>
            <person name="Henrissat B."/>
            <person name="Kuo A."/>
            <person name="Liang C."/>
            <person name="Lipzen A."/>
            <person name="Lutzoni F."/>
            <person name="Magnuson J."/>
            <person name="Mondo S."/>
            <person name="Nolan M."/>
            <person name="Ohm R."/>
            <person name="Pangilinan J."/>
            <person name="Park H.-J."/>
            <person name="Ramirez L."/>
            <person name="Alfaro M."/>
            <person name="Sun H."/>
            <person name="Tritt A."/>
            <person name="Yoshinaga Y."/>
            <person name="Zwiers L.-H."/>
            <person name="Turgeon B."/>
            <person name="Goodwin S."/>
            <person name="Spatafora J."/>
            <person name="Crous P."/>
            <person name="Grigoriev I."/>
        </authorList>
    </citation>
    <scope>NUCLEOTIDE SEQUENCE</scope>
    <source>
        <strain evidence="3">CBS 122367</strain>
    </source>
</reference>
<feature type="transmembrane region" description="Helical" evidence="2">
    <location>
        <begin position="262"/>
        <end position="279"/>
    </location>
</feature>
<dbReference type="PANTHER" id="PTHR35184:SF1">
    <property type="entry name" value="INTEGRAL MEMBRANE PROTEIN"/>
    <property type="match status" value="1"/>
</dbReference>
<evidence type="ECO:0008006" key="5">
    <source>
        <dbReference type="Google" id="ProtNLM"/>
    </source>
</evidence>
<feature type="transmembrane region" description="Helical" evidence="2">
    <location>
        <begin position="179"/>
        <end position="200"/>
    </location>
</feature>
<dbReference type="Proteomes" id="UP000799291">
    <property type="component" value="Unassembled WGS sequence"/>
</dbReference>
<dbReference type="OrthoDB" id="3357002at2759"/>
<feature type="transmembrane region" description="Helical" evidence="2">
    <location>
        <begin position="97"/>
        <end position="119"/>
    </location>
</feature>
<dbReference type="InterPro" id="IPR021460">
    <property type="entry name" value="DUF3112"/>
</dbReference>
<feature type="region of interest" description="Disordered" evidence="1">
    <location>
        <begin position="292"/>
        <end position="336"/>
    </location>
</feature>
<evidence type="ECO:0000313" key="4">
    <source>
        <dbReference type="Proteomes" id="UP000799291"/>
    </source>
</evidence>
<accession>A0A6G1JIL9</accession>
<name>A0A6G1JIL9_9PLEO</name>
<sequence>MASPGIAGIMHPSGPPYRPMVWMLGGIPSKRVDTPVTAVFLALFICGAATHMAIFQLNRKRGHKFLFSFFIFIFCMARVVTTVMRIASISVPSNVNLAIAAMVFVAAGILILYIVNLFFAQRILRSLHPHFGWHPVVSIAFKAMYGLIGCTLVIVIVASVQSFFTLNSRIRSIDRSLQLYASTFFMVISFLPIPIVGIALAVPRKSAPEKFGQGRLRTKILVLLTCTLLCCLGAAFRCGTAWKKPVPLLRPQPEFYSRACFYIFNFTVEILVVLLYAVMRVDRRFWIPNGAKGPGSYERGARLTSGADEEKEKEKGEGRDREEEDGKRGNVKESSV</sequence>
<feature type="transmembrane region" description="Helical" evidence="2">
    <location>
        <begin position="36"/>
        <end position="55"/>
    </location>
</feature>
<evidence type="ECO:0000256" key="1">
    <source>
        <dbReference type="SAM" id="MobiDB-lite"/>
    </source>
</evidence>
<feature type="transmembrane region" description="Helical" evidence="2">
    <location>
        <begin position="67"/>
        <end position="91"/>
    </location>
</feature>
<feature type="transmembrane region" description="Helical" evidence="2">
    <location>
        <begin position="220"/>
        <end position="242"/>
    </location>
</feature>
<keyword evidence="4" id="KW-1185">Reference proteome</keyword>
<dbReference type="Pfam" id="PF11309">
    <property type="entry name" value="DUF3112"/>
    <property type="match status" value="1"/>
</dbReference>
<feature type="transmembrane region" description="Helical" evidence="2">
    <location>
        <begin position="139"/>
        <end position="159"/>
    </location>
</feature>
<evidence type="ECO:0000313" key="3">
    <source>
        <dbReference type="EMBL" id="KAF2690392.1"/>
    </source>
</evidence>
<dbReference type="AlphaFoldDB" id="A0A6G1JIL9"/>
<evidence type="ECO:0000256" key="2">
    <source>
        <dbReference type="SAM" id="Phobius"/>
    </source>
</evidence>
<dbReference type="PANTHER" id="PTHR35184">
    <property type="entry name" value="YALI0C10208P"/>
    <property type="match status" value="1"/>
</dbReference>
<organism evidence="3 4">
    <name type="scientific">Lentithecium fluviatile CBS 122367</name>
    <dbReference type="NCBI Taxonomy" id="1168545"/>
    <lineage>
        <taxon>Eukaryota</taxon>
        <taxon>Fungi</taxon>
        <taxon>Dikarya</taxon>
        <taxon>Ascomycota</taxon>
        <taxon>Pezizomycotina</taxon>
        <taxon>Dothideomycetes</taxon>
        <taxon>Pleosporomycetidae</taxon>
        <taxon>Pleosporales</taxon>
        <taxon>Massarineae</taxon>
        <taxon>Lentitheciaceae</taxon>
        <taxon>Lentithecium</taxon>
    </lineage>
</organism>
<dbReference type="EMBL" id="MU005571">
    <property type="protein sequence ID" value="KAF2690392.1"/>
    <property type="molecule type" value="Genomic_DNA"/>
</dbReference>
<protein>
    <recommendedName>
        <fullName evidence="5">Family c-likeg-protein-coupled receptor protein</fullName>
    </recommendedName>
</protein>